<keyword evidence="5 11" id="KW-1133">Transmembrane helix</keyword>
<evidence type="ECO:0000256" key="9">
    <source>
        <dbReference type="PROSITE-ProRule" id="PRU00284"/>
    </source>
</evidence>
<name>A0A917TUG1_9BACI</name>
<keyword evidence="3" id="KW-0145">Chemotaxis</keyword>
<dbReference type="PROSITE" id="PS50885">
    <property type="entry name" value="HAMP"/>
    <property type="match status" value="1"/>
</dbReference>
<dbReference type="InterPro" id="IPR003660">
    <property type="entry name" value="HAMP_dom"/>
</dbReference>
<evidence type="ECO:0000313" key="14">
    <source>
        <dbReference type="EMBL" id="GGM38798.1"/>
    </source>
</evidence>
<feature type="transmembrane region" description="Helical" evidence="11">
    <location>
        <begin position="328"/>
        <end position="350"/>
    </location>
</feature>
<dbReference type="AlphaFoldDB" id="A0A917TUG1"/>
<keyword evidence="4 11" id="KW-0812">Transmembrane</keyword>
<accession>A0A917TUG1</accession>
<organism evidence="14 15">
    <name type="scientific">Paraliobacillus quinghaiensis</name>
    <dbReference type="NCBI Taxonomy" id="470815"/>
    <lineage>
        <taxon>Bacteria</taxon>
        <taxon>Bacillati</taxon>
        <taxon>Bacillota</taxon>
        <taxon>Bacilli</taxon>
        <taxon>Bacillales</taxon>
        <taxon>Bacillaceae</taxon>
        <taxon>Paraliobacillus</taxon>
    </lineage>
</organism>
<dbReference type="Gene3D" id="3.30.450.20">
    <property type="entry name" value="PAS domain"/>
    <property type="match status" value="1"/>
</dbReference>
<evidence type="ECO:0000256" key="5">
    <source>
        <dbReference type="ARBA" id="ARBA00022989"/>
    </source>
</evidence>
<dbReference type="PROSITE" id="PS50111">
    <property type="entry name" value="CHEMOTAXIS_TRANSDUC_2"/>
    <property type="match status" value="1"/>
</dbReference>
<evidence type="ECO:0000256" key="2">
    <source>
        <dbReference type="ARBA" id="ARBA00022475"/>
    </source>
</evidence>
<dbReference type="CDD" id="cd06225">
    <property type="entry name" value="HAMP"/>
    <property type="match status" value="1"/>
</dbReference>
<evidence type="ECO:0000256" key="4">
    <source>
        <dbReference type="ARBA" id="ARBA00022692"/>
    </source>
</evidence>
<sequence length="709" mass="78979">MKAISKENKKDRKKQKKKVEKVKKRKLSTKFIILLLSISILPILISSTIIAWQASSALETETKNKLETIRDLKKDQVEDYFEQKYKELSNMSFSADVREGFAELDNGYDNGIASMEYLTAMNELDMYFTEYLNTFDFNDLFLIDKEGNVFYSVQREDDYDTNIIEGPFKDSNLAVAFNTSKDSQIMSISDYAFYEPTNGPTAFLSAPIYDTSQGFLGVIALQISDDSINKLMADRSGLGETGETYIVAEDRTMRSDSHFSKEKTLGIKEVQTEAVNKAFADKTNVEILEDYKGARVYSAYAPLEIEGLNWSIITEIGFEEVQDPIRTLLVNTFIIIGLLVVVITIVSVAASRKLTQPILKLSKMSKQVAKGDLTQKVNIQSNDEIGELGTSFNQMIDEIKRLVSHSKLISEEVTQTATSLEAMSNQNSQSIEQVSTSIDEIASGASDQAKDSADAVEHGYSLEKSVSDVKAYSESMKVKSSEMLSSNQKGMDILTDLVSKQQVSEQSIDAIKESIEALSKRISEIYNFTNVITDIAEQTNLLSLNASIEAARVGEHGKGFAVVAQEVRKLSDESHKASNKVKQVISMITEETNKTINVSKNASINFEHQGNAVKETEKVFNELESLTSYTIDQIDRIHEQVSTLDEVKTIVMNSLNNIGAVTEETSASVEEVSASMEEQHASTEEMSAYMQNLSKKAKELKESLTSFKL</sequence>
<evidence type="ECO:0000256" key="7">
    <source>
        <dbReference type="ARBA" id="ARBA00023224"/>
    </source>
</evidence>
<evidence type="ECO:0000256" key="8">
    <source>
        <dbReference type="ARBA" id="ARBA00029447"/>
    </source>
</evidence>
<gene>
    <name evidence="14" type="ORF">GCM10011351_26170</name>
</gene>
<evidence type="ECO:0000256" key="1">
    <source>
        <dbReference type="ARBA" id="ARBA00004651"/>
    </source>
</evidence>
<reference evidence="14" key="2">
    <citation type="submission" date="2020-09" db="EMBL/GenBank/DDBJ databases">
        <authorList>
            <person name="Sun Q."/>
            <person name="Zhou Y."/>
        </authorList>
    </citation>
    <scope>NUCLEOTIDE SEQUENCE</scope>
    <source>
        <strain evidence="14">CGMCC 1.6333</strain>
    </source>
</reference>
<dbReference type="SMART" id="SM00283">
    <property type="entry name" value="MA"/>
    <property type="match status" value="1"/>
</dbReference>
<keyword evidence="7 9" id="KW-0807">Transducer</keyword>
<dbReference type="CDD" id="cd18774">
    <property type="entry name" value="PDC2_HK_sensor"/>
    <property type="match status" value="1"/>
</dbReference>
<dbReference type="Pfam" id="PF02743">
    <property type="entry name" value="dCache_1"/>
    <property type="match status" value="1"/>
</dbReference>
<dbReference type="GO" id="GO:0006935">
    <property type="term" value="P:chemotaxis"/>
    <property type="evidence" value="ECO:0007669"/>
    <property type="project" value="UniProtKB-KW"/>
</dbReference>
<feature type="region of interest" description="Disordered" evidence="10">
    <location>
        <begin position="1"/>
        <end position="21"/>
    </location>
</feature>
<evidence type="ECO:0000259" key="12">
    <source>
        <dbReference type="PROSITE" id="PS50111"/>
    </source>
</evidence>
<dbReference type="GO" id="GO:0007165">
    <property type="term" value="P:signal transduction"/>
    <property type="evidence" value="ECO:0007669"/>
    <property type="project" value="UniProtKB-KW"/>
</dbReference>
<comment type="caution">
    <text evidence="14">The sequence shown here is derived from an EMBL/GenBank/DDBJ whole genome shotgun (WGS) entry which is preliminary data.</text>
</comment>
<dbReference type="OrthoDB" id="9760371at2"/>
<dbReference type="EMBL" id="BMLG01000018">
    <property type="protein sequence ID" value="GGM38798.1"/>
    <property type="molecule type" value="Genomic_DNA"/>
</dbReference>
<comment type="similarity">
    <text evidence="8">Belongs to the methyl-accepting chemotaxis (MCP) protein family.</text>
</comment>
<feature type="domain" description="HAMP" evidence="13">
    <location>
        <begin position="352"/>
        <end position="404"/>
    </location>
</feature>
<proteinExistence type="inferred from homology"/>
<dbReference type="RefSeq" id="WP_117157240.1">
    <property type="nucleotide sequence ID" value="NZ_BMLG01000018.1"/>
</dbReference>
<dbReference type="Pfam" id="PF00672">
    <property type="entry name" value="HAMP"/>
    <property type="match status" value="1"/>
</dbReference>
<dbReference type="PANTHER" id="PTHR32089:SF112">
    <property type="entry name" value="LYSOZYME-LIKE PROTEIN-RELATED"/>
    <property type="match status" value="1"/>
</dbReference>
<dbReference type="Gene3D" id="6.10.340.10">
    <property type="match status" value="1"/>
</dbReference>
<dbReference type="CDD" id="cd18773">
    <property type="entry name" value="PDC1_HK_sensor"/>
    <property type="match status" value="1"/>
</dbReference>
<feature type="domain" description="Methyl-accepting transducer" evidence="12">
    <location>
        <begin position="423"/>
        <end position="680"/>
    </location>
</feature>
<keyword evidence="2" id="KW-1003">Cell membrane</keyword>
<keyword evidence="15" id="KW-1185">Reference proteome</keyword>
<dbReference type="InterPro" id="IPR033479">
    <property type="entry name" value="dCache_1"/>
</dbReference>
<dbReference type="Proteomes" id="UP000618460">
    <property type="component" value="Unassembled WGS sequence"/>
</dbReference>
<feature type="compositionally biased region" description="Basic residues" evidence="10">
    <location>
        <begin position="11"/>
        <end position="21"/>
    </location>
</feature>
<reference evidence="14" key="1">
    <citation type="journal article" date="2014" name="Int. J. Syst. Evol. Microbiol.">
        <title>Complete genome sequence of Corynebacterium casei LMG S-19264T (=DSM 44701T), isolated from a smear-ripened cheese.</title>
        <authorList>
            <consortium name="US DOE Joint Genome Institute (JGI-PGF)"/>
            <person name="Walter F."/>
            <person name="Albersmeier A."/>
            <person name="Kalinowski J."/>
            <person name="Ruckert C."/>
        </authorList>
    </citation>
    <scope>NUCLEOTIDE SEQUENCE</scope>
    <source>
        <strain evidence="14">CGMCC 1.6333</strain>
    </source>
</reference>
<evidence type="ECO:0000256" key="11">
    <source>
        <dbReference type="SAM" id="Phobius"/>
    </source>
</evidence>
<dbReference type="InterPro" id="IPR004089">
    <property type="entry name" value="MCPsignal_dom"/>
</dbReference>
<comment type="subcellular location">
    <subcellularLocation>
        <location evidence="1">Cell membrane</location>
        <topology evidence="1">Multi-pass membrane protein</topology>
    </subcellularLocation>
</comment>
<evidence type="ECO:0000256" key="3">
    <source>
        <dbReference type="ARBA" id="ARBA00022500"/>
    </source>
</evidence>
<dbReference type="SMART" id="SM00304">
    <property type="entry name" value="HAMP"/>
    <property type="match status" value="1"/>
</dbReference>
<dbReference type="Gene3D" id="1.10.287.950">
    <property type="entry name" value="Methyl-accepting chemotaxis protein"/>
    <property type="match status" value="1"/>
</dbReference>
<feature type="compositionally biased region" description="Basic and acidic residues" evidence="10">
    <location>
        <begin position="1"/>
        <end position="10"/>
    </location>
</feature>
<dbReference type="Pfam" id="PF00015">
    <property type="entry name" value="MCPsignal"/>
    <property type="match status" value="1"/>
</dbReference>
<protein>
    <submittedName>
        <fullName evidence="14">Chemotaxis protein</fullName>
    </submittedName>
</protein>
<evidence type="ECO:0000256" key="6">
    <source>
        <dbReference type="ARBA" id="ARBA00023136"/>
    </source>
</evidence>
<dbReference type="GO" id="GO:0005886">
    <property type="term" value="C:plasma membrane"/>
    <property type="evidence" value="ECO:0007669"/>
    <property type="project" value="UniProtKB-SubCell"/>
</dbReference>
<dbReference type="PANTHER" id="PTHR32089">
    <property type="entry name" value="METHYL-ACCEPTING CHEMOTAXIS PROTEIN MCPB"/>
    <property type="match status" value="1"/>
</dbReference>
<evidence type="ECO:0000256" key="10">
    <source>
        <dbReference type="SAM" id="MobiDB-lite"/>
    </source>
</evidence>
<keyword evidence="6 11" id="KW-0472">Membrane</keyword>
<dbReference type="SUPFAM" id="SSF58104">
    <property type="entry name" value="Methyl-accepting chemotaxis protein (MCP) signaling domain"/>
    <property type="match status" value="1"/>
</dbReference>
<evidence type="ECO:0000313" key="15">
    <source>
        <dbReference type="Proteomes" id="UP000618460"/>
    </source>
</evidence>
<evidence type="ECO:0000259" key="13">
    <source>
        <dbReference type="PROSITE" id="PS50885"/>
    </source>
</evidence>